<organism evidence="2 3">
    <name type="scientific">Mesorhabditis spiculigera</name>
    <dbReference type="NCBI Taxonomy" id="96644"/>
    <lineage>
        <taxon>Eukaryota</taxon>
        <taxon>Metazoa</taxon>
        <taxon>Ecdysozoa</taxon>
        <taxon>Nematoda</taxon>
        <taxon>Chromadorea</taxon>
        <taxon>Rhabditida</taxon>
        <taxon>Rhabditina</taxon>
        <taxon>Rhabditomorpha</taxon>
        <taxon>Rhabditoidea</taxon>
        <taxon>Rhabditidae</taxon>
        <taxon>Mesorhabditinae</taxon>
        <taxon>Mesorhabditis</taxon>
    </lineage>
</organism>
<comment type="caution">
    <text evidence="2">The sequence shown here is derived from an EMBL/GenBank/DDBJ whole genome shotgun (WGS) entry which is preliminary data.</text>
</comment>
<keyword evidence="1" id="KW-0472">Membrane</keyword>
<evidence type="ECO:0000256" key="1">
    <source>
        <dbReference type="SAM" id="Phobius"/>
    </source>
</evidence>
<feature type="transmembrane region" description="Helical" evidence="1">
    <location>
        <begin position="167"/>
        <end position="186"/>
    </location>
</feature>
<keyword evidence="1" id="KW-1133">Transmembrane helix</keyword>
<dbReference type="EMBL" id="CATQJA010002650">
    <property type="protein sequence ID" value="CAJ0577337.1"/>
    <property type="molecule type" value="Genomic_DNA"/>
</dbReference>
<feature type="transmembrane region" description="Helical" evidence="1">
    <location>
        <begin position="12"/>
        <end position="32"/>
    </location>
</feature>
<feature type="transmembrane region" description="Helical" evidence="1">
    <location>
        <begin position="135"/>
        <end position="160"/>
    </location>
</feature>
<keyword evidence="1" id="KW-0812">Transmembrane</keyword>
<accession>A0AA36G3X5</accession>
<protein>
    <submittedName>
        <fullName evidence="2">Uncharacterized protein</fullName>
    </submittedName>
</protein>
<feature type="non-terminal residue" evidence="2">
    <location>
        <position position="250"/>
    </location>
</feature>
<dbReference type="Proteomes" id="UP001177023">
    <property type="component" value="Unassembled WGS sequence"/>
</dbReference>
<name>A0AA36G3X5_9BILA</name>
<proteinExistence type="predicted"/>
<dbReference type="AlphaFoldDB" id="A0AA36G3X5"/>
<sequence length="250" mass="28239">MFYSGVSKLYDGICLLYWGCVVDLVDVYYAGIGLNILKTSLHRGFFYAQQFLLHALTIDRGILAFLGHRVHRFARYFTVVYGIVMMALPMIPIGMMTGIIYTIGPLTGNEVHCWGGYYFDPGNMQTKRIFLRDRYAAVLMIQVSTWSLGIMTLTMVLNLATFWRFKLLLGFANLAYFCDELLLALTNDDKLSGSHWIKREDVGRNVAKMYSLHIGAVFTGILFVAYGLSCPNKNTGKTQQTIELNRASSS</sequence>
<keyword evidence="3" id="KW-1185">Reference proteome</keyword>
<gene>
    <name evidence="2" type="ORF">MSPICULIGERA_LOCUS15611</name>
</gene>
<evidence type="ECO:0000313" key="2">
    <source>
        <dbReference type="EMBL" id="CAJ0577337.1"/>
    </source>
</evidence>
<evidence type="ECO:0000313" key="3">
    <source>
        <dbReference type="Proteomes" id="UP001177023"/>
    </source>
</evidence>
<feature type="transmembrane region" description="Helical" evidence="1">
    <location>
        <begin position="206"/>
        <end position="228"/>
    </location>
</feature>
<feature type="transmembrane region" description="Helical" evidence="1">
    <location>
        <begin position="78"/>
        <end position="101"/>
    </location>
</feature>
<reference evidence="2" key="1">
    <citation type="submission" date="2023-06" db="EMBL/GenBank/DDBJ databases">
        <authorList>
            <person name="Delattre M."/>
        </authorList>
    </citation>
    <scope>NUCLEOTIDE SEQUENCE</scope>
    <source>
        <strain evidence="2">AF72</strain>
    </source>
</reference>